<organism evidence="2 3">
    <name type="scientific">Bergeyella zoohelcum</name>
    <dbReference type="NCBI Taxonomy" id="1015"/>
    <lineage>
        <taxon>Bacteria</taxon>
        <taxon>Pseudomonadati</taxon>
        <taxon>Bacteroidota</taxon>
        <taxon>Flavobacteriia</taxon>
        <taxon>Flavobacteriales</taxon>
        <taxon>Weeksellaceae</taxon>
        <taxon>Bergeyella</taxon>
    </lineage>
</organism>
<dbReference type="Proteomes" id="UP000255515">
    <property type="component" value="Unassembled WGS sequence"/>
</dbReference>
<keyword evidence="1" id="KW-1133">Transmembrane helix</keyword>
<feature type="transmembrane region" description="Helical" evidence="1">
    <location>
        <begin position="20"/>
        <end position="43"/>
    </location>
</feature>
<dbReference type="EMBL" id="UFTJ01000002">
    <property type="protein sequence ID" value="SSZ55737.1"/>
    <property type="molecule type" value="Genomic_DNA"/>
</dbReference>
<dbReference type="AlphaFoldDB" id="A0A376C0Q9"/>
<name>A0A376C0Q9_9FLAO</name>
<evidence type="ECO:0000313" key="3">
    <source>
        <dbReference type="Proteomes" id="UP000255515"/>
    </source>
</evidence>
<evidence type="ECO:0000256" key="1">
    <source>
        <dbReference type="SAM" id="Phobius"/>
    </source>
</evidence>
<evidence type="ECO:0000313" key="2">
    <source>
        <dbReference type="EMBL" id="SSZ55737.1"/>
    </source>
</evidence>
<proteinExistence type="predicted"/>
<keyword evidence="1" id="KW-0812">Transmembrane</keyword>
<sequence>MVKFTEILNKFNNHLKKNYFLIFQIYVTLYIFKFVYFDFNLIVDDDILKKLERVIIFNLNLEYFF</sequence>
<keyword evidence="1" id="KW-0472">Membrane</keyword>
<accession>A0A376C0Q9</accession>
<protein>
    <submittedName>
        <fullName evidence="2">Uncharacterized protein</fullName>
    </submittedName>
</protein>
<gene>
    <name evidence="2" type="ORF">NCTC11661_01135</name>
</gene>
<reference evidence="2 3" key="1">
    <citation type="submission" date="2018-06" db="EMBL/GenBank/DDBJ databases">
        <authorList>
            <consortium name="Pathogen Informatics"/>
            <person name="Doyle S."/>
        </authorList>
    </citation>
    <scope>NUCLEOTIDE SEQUENCE [LARGE SCALE GENOMIC DNA]</scope>
    <source>
        <strain evidence="2 3">NCTC11661</strain>
    </source>
</reference>